<dbReference type="PANTHER" id="PTHR39550">
    <property type="entry name" value="SLL0658 PROTEIN"/>
    <property type="match status" value="1"/>
</dbReference>
<dbReference type="AlphaFoldDB" id="A0A975F8D3"/>
<evidence type="ECO:0000313" key="2">
    <source>
        <dbReference type="Proteomes" id="UP000672009"/>
    </source>
</evidence>
<dbReference type="Pfam" id="PF11848">
    <property type="entry name" value="DUF3368"/>
    <property type="match status" value="1"/>
</dbReference>
<reference evidence="1" key="1">
    <citation type="submission" date="2021-04" db="EMBL/GenBank/DDBJ databases">
        <title>Genomics, taxonomy and metabolism of representatives of sulfur bacteria of the genus Thiothrix: Thiothrix fructosivorans QT, Thiothrix unzii A1T and three new species, Thiothrix subterranea sp. nov., Thiothrix litoralis sp. nov. and 'Candidatus Thiothrix anitrata' sp. nov.</title>
        <authorList>
            <person name="Ravin N.V."/>
            <person name="Smolyakov D."/>
            <person name="Rudenko T.S."/>
            <person name="Mardanov A.V."/>
            <person name="Beletsky A.V."/>
            <person name="Markov N.D."/>
            <person name="Fomenkov A.I."/>
            <person name="Roberts R.J."/>
            <person name="Karnachuk O.V."/>
            <person name="Novikov A."/>
            <person name="Grabovich M.Y."/>
        </authorList>
    </citation>
    <scope>NUCLEOTIDE SEQUENCE</scope>
    <source>
        <strain evidence="1">A1</strain>
    </source>
</reference>
<name>A0A975F8D3_9GAMM</name>
<dbReference type="KEGG" id="tun:J9260_15400"/>
<proteinExistence type="predicted"/>
<dbReference type="InterPro" id="IPR021799">
    <property type="entry name" value="PIN-like_prokaryotic"/>
</dbReference>
<accession>A0A975F8D3</accession>
<keyword evidence="2" id="KW-1185">Reference proteome</keyword>
<sequence length="164" mass="18070">MIRPAIVADSGPLISLAIIGQLDLLRQLYQRVLVPPAVWHEVTVKGLGMPGAQAVAQLSWLEIRKPEPQVLQPLSILVDPGEAEAIALAQTIADSIVLLDDSQARRVAERFHIPRIGTLGILRKAKKQGLIAVIRPHVEYLRANNIYMAENLVEAVLRDVGEWD</sequence>
<gene>
    <name evidence="1" type="ORF">J9260_15400</name>
</gene>
<organism evidence="1 2">
    <name type="scientific">Thiothrix unzii</name>
    <dbReference type="NCBI Taxonomy" id="111769"/>
    <lineage>
        <taxon>Bacteria</taxon>
        <taxon>Pseudomonadati</taxon>
        <taxon>Pseudomonadota</taxon>
        <taxon>Gammaproteobacteria</taxon>
        <taxon>Thiotrichales</taxon>
        <taxon>Thiotrichaceae</taxon>
        <taxon>Thiothrix</taxon>
    </lineage>
</organism>
<protein>
    <submittedName>
        <fullName evidence="1">DUF3368 domain-containing protein</fullName>
    </submittedName>
</protein>
<evidence type="ECO:0000313" key="1">
    <source>
        <dbReference type="EMBL" id="QTR53072.1"/>
    </source>
</evidence>
<dbReference type="PANTHER" id="PTHR39550:SF1">
    <property type="entry name" value="SLL0658 PROTEIN"/>
    <property type="match status" value="1"/>
</dbReference>
<dbReference type="Proteomes" id="UP000672009">
    <property type="component" value="Chromosome"/>
</dbReference>
<dbReference type="RefSeq" id="WP_210218599.1">
    <property type="nucleotide sequence ID" value="NZ_CP072793.1"/>
</dbReference>
<dbReference type="EMBL" id="CP072793">
    <property type="protein sequence ID" value="QTR53072.1"/>
    <property type="molecule type" value="Genomic_DNA"/>
</dbReference>